<evidence type="ECO:0000313" key="7">
    <source>
        <dbReference type="Proteomes" id="UP000029267"/>
    </source>
</evidence>
<keyword evidence="7" id="KW-1185">Reference proteome</keyword>
<dbReference type="InterPro" id="IPR036388">
    <property type="entry name" value="WH-like_DNA-bd_sf"/>
</dbReference>
<proteinExistence type="inferred from homology"/>
<feature type="domain" description="Bacteriophage lambda Replication protein O N-terminal" evidence="4">
    <location>
        <begin position="4"/>
        <end position="101"/>
    </location>
</feature>
<evidence type="ECO:0000259" key="4">
    <source>
        <dbReference type="Pfam" id="PF04492"/>
    </source>
</evidence>
<dbReference type="Pfam" id="PF04492">
    <property type="entry name" value="Phage_rep_O"/>
    <property type="match status" value="1"/>
</dbReference>
<dbReference type="Gene3D" id="1.10.10.630">
    <property type="entry name" value="DnaD domain-like"/>
    <property type="match status" value="1"/>
</dbReference>
<dbReference type="Pfam" id="PF07261">
    <property type="entry name" value="DnaB_2"/>
    <property type="match status" value="1"/>
</dbReference>
<evidence type="ECO:0000256" key="2">
    <source>
        <dbReference type="SAM" id="Coils"/>
    </source>
</evidence>
<feature type="coiled-coil region" evidence="2">
    <location>
        <begin position="57"/>
        <end position="84"/>
    </location>
</feature>
<evidence type="ECO:0008006" key="8">
    <source>
        <dbReference type="Google" id="ProtNLM"/>
    </source>
</evidence>
<feature type="domain" description="DnaB/C C-terminal" evidence="5">
    <location>
        <begin position="167"/>
        <end position="240"/>
    </location>
</feature>
<dbReference type="InterPro" id="IPR006343">
    <property type="entry name" value="DnaB/C_C"/>
</dbReference>
<protein>
    <recommendedName>
        <fullName evidence="8">Bacteriophage lambda Replication protein O N-terminal domain-containing protein</fullName>
    </recommendedName>
</protein>
<accession>A0ABU6BKH2</accession>
<reference evidence="6 7" key="1">
    <citation type="journal article" date="2014" name="Genome Announc.">
        <title>Draft Genome Sequence of Geobacillus icigianus Strain G1w1T Isolated from Hot Springs in the Valley of Geysers, Kamchatka (Russian Federation).</title>
        <authorList>
            <person name="Bryanskaya A.V."/>
            <person name="Rozanov A.S."/>
            <person name="Logacheva M.D."/>
            <person name="Kotenko A.V."/>
            <person name="Peltek S.E."/>
        </authorList>
    </citation>
    <scope>NUCLEOTIDE SEQUENCE [LARGE SCALE GENOMIC DNA]</scope>
    <source>
        <strain evidence="6 7">G1w1</strain>
    </source>
</reference>
<evidence type="ECO:0000256" key="1">
    <source>
        <dbReference type="ARBA" id="ARBA00093462"/>
    </source>
</evidence>
<organism evidence="6 7">
    <name type="scientific">Geobacillus icigianus</name>
    <dbReference type="NCBI Taxonomy" id="1430331"/>
    <lineage>
        <taxon>Bacteria</taxon>
        <taxon>Bacillati</taxon>
        <taxon>Bacillota</taxon>
        <taxon>Bacilli</taxon>
        <taxon>Bacillales</taxon>
        <taxon>Anoxybacillaceae</taxon>
        <taxon>Geobacillus</taxon>
    </lineage>
</organism>
<feature type="region of interest" description="Disordered" evidence="3">
    <location>
        <begin position="125"/>
        <end position="144"/>
    </location>
</feature>
<dbReference type="InterPro" id="IPR034829">
    <property type="entry name" value="DnaD-like_sf"/>
</dbReference>
<dbReference type="NCBIfam" id="TIGR01610">
    <property type="entry name" value="phage_O_Nterm"/>
    <property type="match status" value="1"/>
</dbReference>
<comment type="similarity">
    <text evidence="1">Belongs to the DnaB/DnaD family.</text>
</comment>
<dbReference type="InterPro" id="IPR006497">
    <property type="entry name" value="Phage_lambda_VrpO_N"/>
</dbReference>
<dbReference type="Gene3D" id="1.10.10.10">
    <property type="entry name" value="Winged helix-like DNA-binding domain superfamily/Winged helix DNA-binding domain"/>
    <property type="match status" value="1"/>
</dbReference>
<keyword evidence="2" id="KW-0175">Coiled coil</keyword>
<gene>
    <name evidence="6" type="ORF">EP10_003428</name>
</gene>
<name>A0ABU6BKH2_9BACL</name>
<evidence type="ECO:0000256" key="3">
    <source>
        <dbReference type="SAM" id="MobiDB-lite"/>
    </source>
</evidence>
<evidence type="ECO:0000259" key="5">
    <source>
        <dbReference type="Pfam" id="PF07261"/>
    </source>
</evidence>
<sequence length="282" mass="32635">MADVQLENGYTKIANEILEHLALTKLSPIQYRLIFVIWRYTYGFNRKEHTFSLRFLSEATKYDQRQLQRELAKLEQRRIIIQKVQPGKPRIISFNKNYDEWLDEETIGNSTIGKVTNGKTTIGNSTKGTLGNSTEGTFGNPTNQEINNINKNLNKDDDISKPNPFVEFENAFGYLPPPTLLDEFNYWIDKSQFIEPEAIICEVIKRARLQLPRNPSSYVSKILKDLHNLGLFTLDAVKEYNQKFDQKTKQRTGKTKVVVTEKHGRDIPDDFVFDINAGEDWP</sequence>
<dbReference type="EMBL" id="JPYA02000006">
    <property type="protein sequence ID" value="MEB3752513.1"/>
    <property type="molecule type" value="Genomic_DNA"/>
</dbReference>
<evidence type="ECO:0000313" key="6">
    <source>
        <dbReference type="EMBL" id="MEB3752513.1"/>
    </source>
</evidence>
<comment type="caution">
    <text evidence="6">The sequence shown here is derived from an EMBL/GenBank/DDBJ whole genome shotgun (WGS) entry which is preliminary data.</text>
</comment>
<dbReference type="Proteomes" id="UP000029267">
    <property type="component" value="Unassembled WGS sequence"/>
</dbReference>